<sequence>MTYLGDFREKKIPIKVGWAKFYYLEYSPITKLFLPTLQATSLFSRVGKVLLSRILTHNQTFFAHPTSYKLI</sequence>
<gene>
    <name evidence="1" type="ORF">BJP36_07770</name>
</gene>
<dbReference type="AlphaFoldDB" id="A0A1D9FWY9"/>
<accession>A0A1D9FWY9</accession>
<proteinExistence type="predicted"/>
<evidence type="ECO:0000313" key="2">
    <source>
        <dbReference type="Proteomes" id="UP000176944"/>
    </source>
</evidence>
<dbReference type="EMBL" id="CP017708">
    <property type="protein sequence ID" value="AOY79843.1"/>
    <property type="molecule type" value="Genomic_DNA"/>
</dbReference>
<organism evidence="1 2">
    <name type="scientific">Moorena producens (strain JHB)</name>
    <dbReference type="NCBI Taxonomy" id="1454205"/>
    <lineage>
        <taxon>Bacteria</taxon>
        <taxon>Bacillati</taxon>
        <taxon>Cyanobacteriota</taxon>
        <taxon>Cyanophyceae</taxon>
        <taxon>Coleofasciculales</taxon>
        <taxon>Coleofasciculaceae</taxon>
        <taxon>Moorena</taxon>
    </lineage>
</organism>
<name>A0A1D9FWY9_MOOP1</name>
<evidence type="ECO:0000313" key="1">
    <source>
        <dbReference type="EMBL" id="AOY79843.1"/>
    </source>
</evidence>
<dbReference type="Proteomes" id="UP000176944">
    <property type="component" value="Chromosome"/>
</dbReference>
<reference evidence="2" key="1">
    <citation type="submission" date="2016-10" db="EMBL/GenBank/DDBJ databases">
        <title>Comparative genomics uncovers the prolific and rare metabolic potential of the cyanobacterial genus Moorea.</title>
        <authorList>
            <person name="Leao T."/>
            <person name="Castelao G."/>
            <person name="Korobeynikov A."/>
            <person name="Monroe E.A."/>
            <person name="Podell S."/>
            <person name="Glukhov E."/>
            <person name="Allen E."/>
            <person name="Gerwick W.H."/>
            <person name="Gerwick L."/>
        </authorList>
    </citation>
    <scope>NUCLEOTIDE SEQUENCE [LARGE SCALE GENOMIC DNA]</scope>
    <source>
        <strain evidence="2">JHB</strain>
    </source>
</reference>
<protein>
    <submittedName>
        <fullName evidence="1">Uncharacterized protein</fullName>
    </submittedName>
</protein>